<keyword evidence="2" id="KW-1185">Reference proteome</keyword>
<dbReference type="AlphaFoldDB" id="A0A0H2R9T7"/>
<protein>
    <submittedName>
        <fullName evidence="1">Uncharacterized protein</fullName>
    </submittedName>
</protein>
<dbReference type="Proteomes" id="UP000053477">
    <property type="component" value="Unassembled WGS sequence"/>
</dbReference>
<accession>A0A0H2R9T7</accession>
<evidence type="ECO:0000313" key="2">
    <source>
        <dbReference type="Proteomes" id="UP000053477"/>
    </source>
</evidence>
<sequence length="147" mass="17397">MSGPYMRIDSDNAVDAMTIVRSAASEDRGRYYTRRAYFPYNLFIDTMISRITTWASQDLKRQRKFQGQWEAINGAKINFVAINSREEVLYRDRFSLVVDLHVKKMGSGSSGREETFRWGGAWQGNRFIWNREPELLKRSYLQRLIRR</sequence>
<organism evidence="1 2">
    <name type="scientific">Schizopora paradoxa</name>
    <dbReference type="NCBI Taxonomy" id="27342"/>
    <lineage>
        <taxon>Eukaryota</taxon>
        <taxon>Fungi</taxon>
        <taxon>Dikarya</taxon>
        <taxon>Basidiomycota</taxon>
        <taxon>Agaricomycotina</taxon>
        <taxon>Agaricomycetes</taxon>
        <taxon>Hymenochaetales</taxon>
        <taxon>Schizoporaceae</taxon>
        <taxon>Schizopora</taxon>
    </lineage>
</organism>
<evidence type="ECO:0000313" key="1">
    <source>
        <dbReference type="EMBL" id="KLO08614.1"/>
    </source>
</evidence>
<reference evidence="1 2" key="1">
    <citation type="submission" date="2015-04" db="EMBL/GenBank/DDBJ databases">
        <title>Complete genome sequence of Schizopora paradoxa KUC8140, a cosmopolitan wood degrader in East Asia.</title>
        <authorList>
            <consortium name="DOE Joint Genome Institute"/>
            <person name="Min B."/>
            <person name="Park H."/>
            <person name="Jang Y."/>
            <person name="Kim J.-J."/>
            <person name="Kim K.H."/>
            <person name="Pangilinan J."/>
            <person name="Lipzen A."/>
            <person name="Riley R."/>
            <person name="Grigoriev I.V."/>
            <person name="Spatafora J.W."/>
            <person name="Choi I.-G."/>
        </authorList>
    </citation>
    <scope>NUCLEOTIDE SEQUENCE [LARGE SCALE GENOMIC DNA]</scope>
    <source>
        <strain evidence="1 2">KUC8140</strain>
    </source>
</reference>
<dbReference type="InParanoid" id="A0A0H2R9T7"/>
<name>A0A0H2R9T7_9AGAM</name>
<gene>
    <name evidence="1" type="ORF">SCHPADRAFT_893737</name>
</gene>
<proteinExistence type="predicted"/>
<dbReference type="EMBL" id="KQ086084">
    <property type="protein sequence ID" value="KLO08614.1"/>
    <property type="molecule type" value="Genomic_DNA"/>
</dbReference>